<dbReference type="InterPro" id="IPR036365">
    <property type="entry name" value="PGBD-like_sf"/>
</dbReference>
<comment type="similarity">
    <text evidence="2">Belongs to the YkuD family.</text>
</comment>
<organism evidence="11 12">
    <name type="scientific">Sphingomonas guangdongensis</name>
    <dbReference type="NCBI Taxonomy" id="1141890"/>
    <lineage>
        <taxon>Bacteria</taxon>
        <taxon>Pseudomonadati</taxon>
        <taxon>Pseudomonadota</taxon>
        <taxon>Alphaproteobacteria</taxon>
        <taxon>Sphingomonadales</taxon>
        <taxon>Sphingomonadaceae</taxon>
        <taxon>Sphingomonas</taxon>
    </lineage>
</organism>
<dbReference type="GO" id="GO:0004180">
    <property type="term" value="F:carboxypeptidase activity"/>
    <property type="evidence" value="ECO:0007669"/>
    <property type="project" value="UniProtKB-ARBA"/>
</dbReference>
<dbReference type="InterPro" id="IPR002477">
    <property type="entry name" value="Peptidoglycan-bd-like"/>
</dbReference>
<comment type="pathway">
    <text evidence="1 7">Cell wall biogenesis; peptidoglycan biosynthesis.</text>
</comment>
<feature type="signal peptide" evidence="9">
    <location>
        <begin position="1"/>
        <end position="22"/>
    </location>
</feature>
<dbReference type="Proteomes" id="UP000219494">
    <property type="component" value="Unassembled WGS sequence"/>
</dbReference>
<dbReference type="InterPro" id="IPR005490">
    <property type="entry name" value="LD_TPept_cat_dom"/>
</dbReference>
<dbReference type="SUPFAM" id="SSF141523">
    <property type="entry name" value="L,D-transpeptidase catalytic domain-like"/>
    <property type="match status" value="1"/>
</dbReference>
<dbReference type="Pfam" id="PF03734">
    <property type="entry name" value="YkuD"/>
    <property type="match status" value="1"/>
</dbReference>
<evidence type="ECO:0000313" key="12">
    <source>
        <dbReference type="Proteomes" id="UP000219494"/>
    </source>
</evidence>
<dbReference type="Gene3D" id="2.40.440.10">
    <property type="entry name" value="L,D-transpeptidase catalytic domain-like"/>
    <property type="match status" value="1"/>
</dbReference>
<dbReference type="PROSITE" id="PS52029">
    <property type="entry name" value="LD_TPASE"/>
    <property type="match status" value="1"/>
</dbReference>
<accession>A0A285QZ11</accession>
<dbReference type="GO" id="GO:0009252">
    <property type="term" value="P:peptidoglycan biosynthetic process"/>
    <property type="evidence" value="ECO:0007669"/>
    <property type="project" value="UniProtKB-UniPathway"/>
</dbReference>
<dbReference type="Pfam" id="PF01471">
    <property type="entry name" value="PG_binding_1"/>
    <property type="match status" value="1"/>
</dbReference>
<feature type="domain" description="L,D-TPase catalytic" evidence="10">
    <location>
        <begin position="274"/>
        <end position="432"/>
    </location>
</feature>
<sequence>MRNRVLPSALIAALLAGTTAHAQQAPAPTPPPEVRFAPPAMQTTPLPPAAPQPIALPRLSPEQMQQLSTLLAEGGYAHGLRHEALARPLPTDNDGLVRAALDYARAVHSGRLAEEDFKEDWGLRPAAYNPVPDFAAAVQSNRLGRWFAMLAPGYAGYDGLQKGLANYRAIEKAGGWSQVAAGPDLTVGASGPRVRALRKRLAVEDKTVVATGDRFDIELKAAVQRAQRRYGLNPTGTVSTGTLAALNVSAGARVKQIMANMERWRWLPAELAQKRIQVNIAAAVLTVFDGDQPIMSMKGVTGRPGDETPMLQSAIHSVVVNPPWNVPTGIAQRELWPKGPGYLARNGFKVIGTGPTKRLQQQAGPLSALGRFKFDFDNKYAVYLHDTPAQAKFASFDRLASHGCVRVEKPADLAELLLRDDPEWNAATLQAAVDEGKTQRVKLPEQVSVYLLYWTAFASANGTMNFRADPYSWDAELADKIEKRSTIQAETIAE</sequence>
<dbReference type="UniPathway" id="UPA00219"/>
<evidence type="ECO:0000256" key="1">
    <source>
        <dbReference type="ARBA" id="ARBA00004752"/>
    </source>
</evidence>
<evidence type="ECO:0000256" key="9">
    <source>
        <dbReference type="SAM" id="SignalP"/>
    </source>
</evidence>
<dbReference type="InterPro" id="IPR038063">
    <property type="entry name" value="Transpep_catalytic_dom"/>
</dbReference>
<evidence type="ECO:0000256" key="4">
    <source>
        <dbReference type="ARBA" id="ARBA00022960"/>
    </source>
</evidence>
<keyword evidence="12" id="KW-1185">Reference proteome</keyword>
<dbReference type="RefSeq" id="WP_097063612.1">
    <property type="nucleotide sequence ID" value="NZ_OBMI01000002.1"/>
</dbReference>
<dbReference type="Pfam" id="PF20142">
    <property type="entry name" value="Scaffold"/>
    <property type="match status" value="1"/>
</dbReference>
<dbReference type="Gene3D" id="1.10.101.10">
    <property type="entry name" value="PGBD-like superfamily/PGBD"/>
    <property type="match status" value="1"/>
</dbReference>
<evidence type="ECO:0000259" key="10">
    <source>
        <dbReference type="PROSITE" id="PS52029"/>
    </source>
</evidence>
<dbReference type="CDD" id="cd16913">
    <property type="entry name" value="YkuD_like"/>
    <property type="match status" value="1"/>
</dbReference>
<evidence type="ECO:0000256" key="5">
    <source>
        <dbReference type="ARBA" id="ARBA00022984"/>
    </source>
</evidence>
<dbReference type="AlphaFoldDB" id="A0A285QZ11"/>
<gene>
    <name evidence="11" type="ORF">SAMN06297144_1716</name>
</gene>
<keyword evidence="9" id="KW-0732">Signal</keyword>
<feature type="region of interest" description="Disordered" evidence="8">
    <location>
        <begin position="21"/>
        <end position="42"/>
    </location>
</feature>
<feature type="active site" description="Nucleophile" evidence="7">
    <location>
        <position position="404"/>
    </location>
</feature>
<dbReference type="InterPro" id="IPR045380">
    <property type="entry name" value="LD_TPept_scaffold_dom"/>
</dbReference>
<evidence type="ECO:0000256" key="7">
    <source>
        <dbReference type="PROSITE-ProRule" id="PRU01373"/>
    </source>
</evidence>
<name>A0A285QZ11_9SPHN</name>
<keyword evidence="5 7" id="KW-0573">Peptidoglycan synthesis</keyword>
<evidence type="ECO:0000256" key="3">
    <source>
        <dbReference type="ARBA" id="ARBA00022679"/>
    </source>
</evidence>
<keyword evidence="4 7" id="KW-0133">Cell shape</keyword>
<dbReference type="PANTHER" id="PTHR41533:SF2">
    <property type="entry name" value="BLR7131 PROTEIN"/>
    <property type="match status" value="1"/>
</dbReference>
<protein>
    <submittedName>
        <fullName evidence="11">Murein L,D-transpeptidase YcbB/YkuD</fullName>
    </submittedName>
</protein>
<feature type="active site" description="Proton donor/acceptor" evidence="7">
    <location>
        <position position="385"/>
    </location>
</feature>
<dbReference type="InterPro" id="IPR052905">
    <property type="entry name" value="LD-transpeptidase_YkuD-like"/>
</dbReference>
<dbReference type="SUPFAM" id="SSF47090">
    <property type="entry name" value="PGBD-like"/>
    <property type="match status" value="1"/>
</dbReference>
<evidence type="ECO:0000313" key="11">
    <source>
        <dbReference type="EMBL" id="SOB86609.1"/>
    </source>
</evidence>
<feature type="chain" id="PRO_5012086367" evidence="9">
    <location>
        <begin position="23"/>
        <end position="494"/>
    </location>
</feature>
<keyword evidence="3" id="KW-0808">Transferase</keyword>
<dbReference type="GO" id="GO:0016740">
    <property type="term" value="F:transferase activity"/>
    <property type="evidence" value="ECO:0007669"/>
    <property type="project" value="UniProtKB-KW"/>
</dbReference>
<dbReference type="EMBL" id="OBMI01000002">
    <property type="protein sequence ID" value="SOB86609.1"/>
    <property type="molecule type" value="Genomic_DNA"/>
</dbReference>
<evidence type="ECO:0000256" key="8">
    <source>
        <dbReference type="SAM" id="MobiDB-lite"/>
    </source>
</evidence>
<reference evidence="11 12" key="1">
    <citation type="submission" date="2017-07" db="EMBL/GenBank/DDBJ databases">
        <authorList>
            <person name="Sun Z.S."/>
            <person name="Albrecht U."/>
            <person name="Echele G."/>
            <person name="Lee C.C."/>
        </authorList>
    </citation>
    <scope>NUCLEOTIDE SEQUENCE [LARGE SCALE GENOMIC DNA]</scope>
    <source>
        <strain evidence="11 12">CGMCC 1.12672</strain>
    </source>
</reference>
<dbReference type="GO" id="GO:0008360">
    <property type="term" value="P:regulation of cell shape"/>
    <property type="evidence" value="ECO:0007669"/>
    <property type="project" value="UniProtKB-UniRule"/>
</dbReference>
<dbReference type="OrthoDB" id="9778545at2"/>
<dbReference type="InterPro" id="IPR036366">
    <property type="entry name" value="PGBDSf"/>
</dbReference>
<dbReference type="GO" id="GO:0071555">
    <property type="term" value="P:cell wall organization"/>
    <property type="evidence" value="ECO:0007669"/>
    <property type="project" value="UniProtKB-UniRule"/>
</dbReference>
<evidence type="ECO:0000256" key="6">
    <source>
        <dbReference type="ARBA" id="ARBA00023316"/>
    </source>
</evidence>
<proteinExistence type="inferred from homology"/>
<keyword evidence="6 7" id="KW-0961">Cell wall biogenesis/degradation</keyword>
<dbReference type="PANTHER" id="PTHR41533">
    <property type="entry name" value="L,D-TRANSPEPTIDASE HI_1667-RELATED"/>
    <property type="match status" value="1"/>
</dbReference>
<evidence type="ECO:0000256" key="2">
    <source>
        <dbReference type="ARBA" id="ARBA00005992"/>
    </source>
</evidence>